<evidence type="ECO:0000256" key="1">
    <source>
        <dbReference type="ARBA" id="ARBA00002954"/>
    </source>
</evidence>
<dbReference type="Pfam" id="PF10135">
    <property type="entry name" value="Rod-binding"/>
    <property type="match status" value="1"/>
</dbReference>
<dbReference type="GO" id="GO:0071555">
    <property type="term" value="P:cell wall organization"/>
    <property type="evidence" value="ECO:0007669"/>
    <property type="project" value="UniProtKB-KW"/>
</dbReference>
<evidence type="ECO:0000256" key="6">
    <source>
        <dbReference type="ARBA" id="ARBA00022764"/>
    </source>
</evidence>
<dbReference type="Gene3D" id="2.10.70.40">
    <property type="entry name" value="peptidoglycan hydrolase"/>
    <property type="match status" value="1"/>
</dbReference>
<evidence type="ECO:0000256" key="11">
    <source>
        <dbReference type="ARBA" id="ARBA00030835"/>
    </source>
</evidence>
<evidence type="ECO:0000256" key="4">
    <source>
        <dbReference type="ARBA" id="ARBA00007974"/>
    </source>
</evidence>
<keyword evidence="14" id="KW-0282">Flagellum</keyword>
<protein>
    <recommendedName>
        <fullName evidence="5">Peptidoglycan hydrolase FlgJ</fullName>
    </recommendedName>
    <alternativeName>
        <fullName evidence="11">Muramidase FlgJ</fullName>
    </alternativeName>
</protein>
<dbReference type="Pfam" id="PF01832">
    <property type="entry name" value="Glucosaminidase"/>
    <property type="match status" value="1"/>
</dbReference>
<dbReference type="AlphaFoldDB" id="A0A6G6J3F4"/>
<dbReference type="Proteomes" id="UP000501063">
    <property type="component" value="Chromosome"/>
</dbReference>
<name>A0A6G6J3F4_PSENT</name>
<keyword evidence="6" id="KW-0574">Periplasm</keyword>
<gene>
    <name evidence="14" type="primary">flgJ</name>
    <name evidence="14" type="ORF">G5B91_23190</name>
</gene>
<feature type="region of interest" description="Disordered" evidence="12">
    <location>
        <begin position="116"/>
        <end position="169"/>
    </location>
</feature>
<keyword evidence="7" id="KW-1005">Bacterial flagellum biogenesis</keyword>
<feature type="compositionally biased region" description="Low complexity" evidence="12">
    <location>
        <begin position="123"/>
        <end position="144"/>
    </location>
</feature>
<dbReference type="GO" id="GO:0004040">
    <property type="term" value="F:amidase activity"/>
    <property type="evidence" value="ECO:0007669"/>
    <property type="project" value="InterPro"/>
</dbReference>
<dbReference type="SMART" id="SM00047">
    <property type="entry name" value="LYZ2"/>
    <property type="match status" value="1"/>
</dbReference>
<dbReference type="InterPro" id="IPR019301">
    <property type="entry name" value="Flagellar_prot_FlgJ_N"/>
</dbReference>
<evidence type="ECO:0000256" key="7">
    <source>
        <dbReference type="ARBA" id="ARBA00022795"/>
    </source>
</evidence>
<comment type="similarity">
    <text evidence="3">In the N-terminal section; belongs to the FlgJ family.</text>
</comment>
<comment type="subcellular location">
    <subcellularLocation>
        <location evidence="2">Periplasm</location>
    </subcellularLocation>
</comment>
<evidence type="ECO:0000256" key="10">
    <source>
        <dbReference type="ARBA" id="ARBA00023316"/>
    </source>
</evidence>
<dbReference type="InterPro" id="IPR023346">
    <property type="entry name" value="Lysozyme-like_dom_sf"/>
</dbReference>
<evidence type="ECO:0000256" key="5">
    <source>
        <dbReference type="ARBA" id="ARBA00013433"/>
    </source>
</evidence>
<dbReference type="EMBL" id="CP049140">
    <property type="protein sequence ID" value="QIE89011.1"/>
    <property type="molecule type" value="Genomic_DNA"/>
</dbReference>
<evidence type="ECO:0000256" key="9">
    <source>
        <dbReference type="ARBA" id="ARBA00023295"/>
    </source>
</evidence>
<dbReference type="RefSeq" id="WP_024764920.1">
    <property type="nucleotide sequence ID" value="NZ_CP049140.1"/>
</dbReference>
<dbReference type="InterPro" id="IPR013377">
    <property type="entry name" value="FlgJ"/>
</dbReference>
<comment type="similarity">
    <text evidence="4">In the C-terminal section; belongs to the glycosyl hydrolase 73 family.</text>
</comment>
<dbReference type="GO" id="GO:0071973">
    <property type="term" value="P:bacterial-type flagellum-dependent cell motility"/>
    <property type="evidence" value="ECO:0007669"/>
    <property type="project" value="TreeGrafter"/>
</dbReference>
<dbReference type="InterPro" id="IPR002901">
    <property type="entry name" value="MGlyc_endo_b_GlcNAc-like_dom"/>
</dbReference>
<comment type="function">
    <text evidence="1">Flagellum-specific muramidase which hydrolyzes the peptidoglycan layer to assemble the rod structure in the periplasmic space.</text>
</comment>
<dbReference type="PANTHER" id="PTHR33308">
    <property type="entry name" value="PEPTIDOGLYCAN HYDROLASE FLGJ"/>
    <property type="match status" value="1"/>
</dbReference>
<evidence type="ECO:0000313" key="14">
    <source>
        <dbReference type="EMBL" id="QIE89011.1"/>
    </source>
</evidence>
<sequence length="415" mass="44939">MDARLLSSRTSSTDSGSYTDLNRLSAMKTGSARDSAGNIRKVAQEFESLFMNEMLKSMRSANEVFAKDNPMNSEASKQYQDMYDHQLSVSLATQGHGIGLADVLVKQMEKMRGVRHTGNNPFAQAGAQAAADATPSATATAAASDRQKARSLWSSNGKDLPQPEAGRDDRQALNSRRLALPGKLAQRIAAGIVPGADSGNAVASSAGQPAQLASNDWRGNRAYTQQIDTRVPVADVDTSAISTKPGKSMFASADDFISTMLPMAERAAKRIGVDPRYLVAQAALETGWGKKMIAQRDGSSSHNLFGIKSGSSWKGDSARATTTEFENGKQVREVASFRAYNSFEQSFQDYVSFLQNNDRYQGALDSAARPDQFMKELQRAGYATDPQYARKVNQIAKQMQVYQTVAMADAPTRAL</sequence>
<evidence type="ECO:0000256" key="8">
    <source>
        <dbReference type="ARBA" id="ARBA00022801"/>
    </source>
</evidence>
<evidence type="ECO:0000313" key="15">
    <source>
        <dbReference type="Proteomes" id="UP000501063"/>
    </source>
</evidence>
<keyword evidence="14" id="KW-0969">Cilium</keyword>
<keyword evidence="14" id="KW-0966">Cell projection</keyword>
<proteinExistence type="inferred from homology"/>
<dbReference type="GO" id="GO:0042597">
    <property type="term" value="C:periplasmic space"/>
    <property type="evidence" value="ECO:0007669"/>
    <property type="project" value="UniProtKB-SubCell"/>
</dbReference>
<keyword evidence="10" id="KW-0961">Cell wall biogenesis/degradation</keyword>
<dbReference type="NCBIfam" id="TIGR02541">
    <property type="entry name" value="flagell_FlgJ"/>
    <property type="match status" value="1"/>
</dbReference>
<accession>A0A6G6J3F4</accession>
<dbReference type="PANTHER" id="PTHR33308:SF9">
    <property type="entry name" value="PEPTIDOGLYCAN HYDROLASE FLGJ"/>
    <property type="match status" value="1"/>
</dbReference>
<evidence type="ECO:0000256" key="3">
    <source>
        <dbReference type="ARBA" id="ARBA00006880"/>
    </source>
</evidence>
<evidence type="ECO:0000256" key="12">
    <source>
        <dbReference type="SAM" id="MobiDB-lite"/>
    </source>
</evidence>
<dbReference type="SUPFAM" id="SSF53955">
    <property type="entry name" value="Lysozyme-like"/>
    <property type="match status" value="1"/>
</dbReference>
<dbReference type="FunFam" id="2.10.70.40:FF:000001">
    <property type="entry name" value="Flagellar assembly peptidoglycan hydrolase FlgJ"/>
    <property type="match status" value="1"/>
</dbReference>
<evidence type="ECO:0000259" key="13">
    <source>
        <dbReference type="SMART" id="SM00047"/>
    </source>
</evidence>
<dbReference type="InterPro" id="IPR051056">
    <property type="entry name" value="Glycosyl_Hydrolase_73"/>
</dbReference>
<dbReference type="Gene3D" id="1.10.530.10">
    <property type="match status" value="1"/>
</dbReference>
<keyword evidence="8 14" id="KW-0378">Hydrolase</keyword>
<feature type="domain" description="Mannosyl-glycoprotein endo-beta-N-acetylglucosamidase-like" evidence="13">
    <location>
        <begin position="243"/>
        <end position="403"/>
    </location>
</feature>
<dbReference type="GO" id="GO:0044780">
    <property type="term" value="P:bacterial-type flagellum assembly"/>
    <property type="evidence" value="ECO:0007669"/>
    <property type="project" value="InterPro"/>
</dbReference>
<dbReference type="KEGG" id="pnt:G5B91_23190"/>
<reference evidence="14 15" key="1">
    <citation type="submission" date="2020-02" db="EMBL/GenBank/DDBJ databases">
        <title>Integrative conjugative elements (ICEs) and plasmids drive adaptation of Pseudomonas nitroreducens strain HBP1 to wastewater environment.</title>
        <authorList>
            <person name="Sentchilo V."/>
            <person name="Carraro N."/>
            <person name="Bertelli C."/>
            <person name="van der Meer J.R."/>
        </authorList>
    </citation>
    <scope>NUCLEOTIDE SEQUENCE [LARGE SCALE GENOMIC DNA]</scope>
    <source>
        <strain evidence="14 15">HBP1</strain>
    </source>
</reference>
<organism evidence="14 15">
    <name type="scientific">Pseudomonas nitroreducens</name>
    <dbReference type="NCBI Taxonomy" id="46680"/>
    <lineage>
        <taxon>Bacteria</taxon>
        <taxon>Pseudomonadati</taxon>
        <taxon>Pseudomonadota</taxon>
        <taxon>Gammaproteobacteria</taxon>
        <taxon>Pseudomonadales</taxon>
        <taxon>Pseudomonadaceae</taxon>
        <taxon>Pseudomonas</taxon>
    </lineage>
</organism>
<keyword evidence="9 14" id="KW-0326">Glycosidase</keyword>
<dbReference type="GO" id="GO:0016798">
    <property type="term" value="F:hydrolase activity, acting on glycosyl bonds"/>
    <property type="evidence" value="ECO:0007669"/>
    <property type="project" value="UniProtKB-KW"/>
</dbReference>
<evidence type="ECO:0000256" key="2">
    <source>
        <dbReference type="ARBA" id="ARBA00004418"/>
    </source>
</evidence>